<evidence type="ECO:0000313" key="2">
    <source>
        <dbReference type="Proteomes" id="UP001254488"/>
    </source>
</evidence>
<gene>
    <name evidence="1" type="ORF">RM538_01070</name>
</gene>
<sequence>MKQNENLSLVSDLIVLAKADEKITAGEYDFILRLAKRMNVTPEEVDALFENPIPSKPLASEMERITHFYKLILVMNVDDETHEKEIALLKNFGLRMGIRAGVITQILHKMEAHDNKIIPTEDLLKIFQTYYN</sequence>
<reference evidence="1 2" key="1">
    <citation type="submission" date="2023-09" db="EMBL/GenBank/DDBJ databases">
        <authorList>
            <person name="Rey-Velasco X."/>
        </authorList>
    </citation>
    <scope>NUCLEOTIDE SEQUENCE [LARGE SCALE GENOMIC DNA]</scope>
    <source>
        <strain evidence="1 2">W242</strain>
    </source>
</reference>
<dbReference type="RefSeq" id="WP_311331537.1">
    <property type="nucleotide sequence ID" value="NZ_JAVRHZ010000001.1"/>
</dbReference>
<dbReference type="Gene3D" id="1.10.3680.10">
    <property type="entry name" value="TerB-like"/>
    <property type="match status" value="1"/>
</dbReference>
<name>A0ABU2Y9R0_9FLAO</name>
<comment type="caution">
    <text evidence="1">The sequence shown here is derived from an EMBL/GenBank/DDBJ whole genome shotgun (WGS) entry which is preliminary data.</text>
</comment>
<organism evidence="1 2">
    <name type="scientific">Patiriisocius hiemis</name>
    <dbReference type="NCBI Taxonomy" id="3075604"/>
    <lineage>
        <taxon>Bacteria</taxon>
        <taxon>Pseudomonadati</taxon>
        <taxon>Bacteroidota</taxon>
        <taxon>Flavobacteriia</taxon>
        <taxon>Flavobacteriales</taxon>
        <taxon>Flavobacteriaceae</taxon>
        <taxon>Patiriisocius</taxon>
    </lineage>
</organism>
<proteinExistence type="predicted"/>
<dbReference type="CDD" id="cd07177">
    <property type="entry name" value="terB_like"/>
    <property type="match status" value="1"/>
</dbReference>
<accession>A0ABU2Y9R0</accession>
<dbReference type="InterPro" id="IPR029024">
    <property type="entry name" value="TerB-like"/>
</dbReference>
<dbReference type="Proteomes" id="UP001254488">
    <property type="component" value="Unassembled WGS sequence"/>
</dbReference>
<keyword evidence="2" id="KW-1185">Reference proteome</keyword>
<dbReference type="SUPFAM" id="SSF158682">
    <property type="entry name" value="TerB-like"/>
    <property type="match status" value="1"/>
</dbReference>
<dbReference type="EMBL" id="JAVRHZ010000001">
    <property type="protein sequence ID" value="MDT0554576.1"/>
    <property type="molecule type" value="Genomic_DNA"/>
</dbReference>
<protein>
    <submittedName>
        <fullName evidence="1">TerB family tellurite resistance protein</fullName>
    </submittedName>
</protein>
<evidence type="ECO:0000313" key="1">
    <source>
        <dbReference type="EMBL" id="MDT0554576.1"/>
    </source>
</evidence>